<organism evidence="1 2">
    <name type="scientific">Candidatus Buchananbacteria bacterium RIFCSPHIGHO2_02_FULL_56_16</name>
    <dbReference type="NCBI Taxonomy" id="1797542"/>
    <lineage>
        <taxon>Bacteria</taxon>
        <taxon>Candidatus Buchananiibacteriota</taxon>
    </lineage>
</organism>
<reference evidence="1 2" key="1">
    <citation type="journal article" date="2016" name="Nat. Commun.">
        <title>Thousands of microbial genomes shed light on interconnected biogeochemical processes in an aquifer system.</title>
        <authorList>
            <person name="Anantharaman K."/>
            <person name="Brown C.T."/>
            <person name="Hug L.A."/>
            <person name="Sharon I."/>
            <person name="Castelle C.J."/>
            <person name="Probst A.J."/>
            <person name="Thomas B.C."/>
            <person name="Singh A."/>
            <person name="Wilkins M.J."/>
            <person name="Karaoz U."/>
            <person name="Brodie E.L."/>
            <person name="Williams K.H."/>
            <person name="Hubbard S.S."/>
            <person name="Banfield J.F."/>
        </authorList>
    </citation>
    <scope>NUCLEOTIDE SEQUENCE [LARGE SCALE GENOMIC DNA]</scope>
</reference>
<protein>
    <recommendedName>
        <fullName evidence="3">Nucleoside 2-deoxyribosyltransferase</fullName>
    </recommendedName>
</protein>
<gene>
    <name evidence="1" type="ORF">A3J59_01640</name>
</gene>
<evidence type="ECO:0008006" key="3">
    <source>
        <dbReference type="Google" id="ProtNLM"/>
    </source>
</evidence>
<dbReference type="Gene3D" id="3.40.50.450">
    <property type="match status" value="1"/>
</dbReference>
<dbReference type="AlphaFoldDB" id="A0A1G1YFB8"/>
<proteinExistence type="predicted"/>
<accession>A0A1G1YFB8</accession>
<comment type="caution">
    <text evidence="1">The sequence shown here is derived from an EMBL/GenBank/DDBJ whole genome shotgun (WGS) entry which is preliminary data.</text>
</comment>
<name>A0A1G1YFB8_9BACT</name>
<dbReference type="EMBL" id="MHIL01000025">
    <property type="protein sequence ID" value="OGY51035.1"/>
    <property type="molecule type" value="Genomic_DNA"/>
</dbReference>
<dbReference type="Proteomes" id="UP000177310">
    <property type="component" value="Unassembled WGS sequence"/>
</dbReference>
<dbReference type="STRING" id="1797542.A3J59_01640"/>
<evidence type="ECO:0000313" key="2">
    <source>
        <dbReference type="Proteomes" id="UP000177310"/>
    </source>
</evidence>
<sequence>MRIYFAADNQAESRLQQRFSHVVDVLNSAGVLVMSNLAQRNLSSFSGQDLEKISQSGEILIEKVDGLIIEETKPLAESGYLIAIALAYKKPILYLIEEDKPINKNLLHLQTDKQAAKLLHLEHYTAGSLEKELIDFLQAIEQPGGREFPSIKFTLRITSRIERYLQWKTHNTKLSKADYLRNMIEDMIAKDEGYQRFISRQEEE</sequence>
<evidence type="ECO:0000313" key="1">
    <source>
        <dbReference type="EMBL" id="OGY51035.1"/>
    </source>
</evidence>